<name>A0ABT6YLE3_9BACT</name>
<comment type="catalytic activity">
    <reaction evidence="11">
        <text>ATP + H2O = ADP + phosphate + H(+)</text>
        <dbReference type="Rhea" id="RHEA:13065"/>
        <dbReference type="ChEBI" id="CHEBI:15377"/>
        <dbReference type="ChEBI" id="CHEBI:15378"/>
        <dbReference type="ChEBI" id="CHEBI:30616"/>
        <dbReference type="ChEBI" id="CHEBI:43474"/>
        <dbReference type="ChEBI" id="CHEBI:456216"/>
        <dbReference type="EC" id="5.6.2.4"/>
    </reaction>
</comment>
<evidence type="ECO:0000256" key="12">
    <source>
        <dbReference type="PROSITE-ProRule" id="PRU00560"/>
    </source>
</evidence>
<dbReference type="GO" id="GO:0004527">
    <property type="term" value="F:exonuclease activity"/>
    <property type="evidence" value="ECO:0007669"/>
    <property type="project" value="UniProtKB-KW"/>
</dbReference>
<evidence type="ECO:0000256" key="8">
    <source>
        <dbReference type="ARBA" id="ARBA00034617"/>
    </source>
</evidence>
<evidence type="ECO:0000259" key="13">
    <source>
        <dbReference type="PROSITE" id="PS51198"/>
    </source>
</evidence>
<dbReference type="InterPro" id="IPR000212">
    <property type="entry name" value="DNA_helicase_UvrD/REP"/>
</dbReference>
<dbReference type="SUPFAM" id="SSF52540">
    <property type="entry name" value="P-loop containing nucleoside triphosphate hydrolases"/>
    <property type="match status" value="1"/>
</dbReference>
<dbReference type="InterPro" id="IPR014016">
    <property type="entry name" value="UvrD-like_ATP-bd"/>
</dbReference>
<evidence type="ECO:0000259" key="14">
    <source>
        <dbReference type="PROSITE" id="PS51217"/>
    </source>
</evidence>
<organism evidence="15 16">
    <name type="scientific">Flectobacillus longus</name>
    <dbReference type="NCBI Taxonomy" id="2984207"/>
    <lineage>
        <taxon>Bacteria</taxon>
        <taxon>Pseudomonadati</taxon>
        <taxon>Bacteroidota</taxon>
        <taxon>Cytophagia</taxon>
        <taxon>Cytophagales</taxon>
        <taxon>Flectobacillaceae</taxon>
        <taxon>Flectobacillus</taxon>
    </lineage>
</organism>
<dbReference type="InterPro" id="IPR027417">
    <property type="entry name" value="P-loop_NTPase"/>
</dbReference>
<dbReference type="CDD" id="cd17932">
    <property type="entry name" value="DEXQc_UvrD"/>
    <property type="match status" value="1"/>
</dbReference>
<dbReference type="EMBL" id="JASHID010000005">
    <property type="protein sequence ID" value="MDI9864410.1"/>
    <property type="molecule type" value="Genomic_DNA"/>
</dbReference>
<comment type="caution">
    <text evidence="15">The sequence shown here is derived from an EMBL/GenBank/DDBJ whole genome shotgun (WGS) entry which is preliminary data.</text>
</comment>
<dbReference type="Pfam" id="PF13361">
    <property type="entry name" value="UvrD_C"/>
    <property type="match status" value="1"/>
</dbReference>
<dbReference type="PANTHER" id="PTHR11070:SF2">
    <property type="entry name" value="ATP-DEPENDENT DNA HELICASE SRS2"/>
    <property type="match status" value="1"/>
</dbReference>
<feature type="domain" description="UvrD-like helicase C-terminal" evidence="14">
    <location>
        <begin position="294"/>
        <end position="562"/>
    </location>
</feature>
<evidence type="ECO:0000256" key="11">
    <source>
        <dbReference type="ARBA" id="ARBA00048988"/>
    </source>
</evidence>
<feature type="binding site" evidence="12">
    <location>
        <begin position="26"/>
        <end position="33"/>
    </location>
    <ligand>
        <name>ATP</name>
        <dbReference type="ChEBI" id="CHEBI:30616"/>
    </ligand>
</feature>
<proteinExistence type="inferred from homology"/>
<keyword evidence="15" id="KW-0269">Exonuclease</keyword>
<keyword evidence="16" id="KW-1185">Reference proteome</keyword>
<dbReference type="PROSITE" id="PS51217">
    <property type="entry name" value="UVRD_HELICASE_CTER"/>
    <property type="match status" value="1"/>
</dbReference>
<dbReference type="InterPro" id="IPR014017">
    <property type="entry name" value="DNA_helicase_UvrD-like_C"/>
</dbReference>
<dbReference type="Gene3D" id="1.10.486.10">
    <property type="entry name" value="PCRA, domain 4"/>
    <property type="match status" value="1"/>
</dbReference>
<gene>
    <name evidence="15" type="ORF">QM480_08735</name>
</gene>
<evidence type="ECO:0000313" key="15">
    <source>
        <dbReference type="EMBL" id="MDI9864410.1"/>
    </source>
</evidence>
<dbReference type="PROSITE" id="PS51198">
    <property type="entry name" value="UVRD_HELICASE_ATP_BIND"/>
    <property type="match status" value="1"/>
</dbReference>
<keyword evidence="7" id="KW-0413">Isomerase</keyword>
<evidence type="ECO:0000256" key="2">
    <source>
        <dbReference type="ARBA" id="ARBA00022741"/>
    </source>
</evidence>
<dbReference type="PANTHER" id="PTHR11070">
    <property type="entry name" value="UVRD / RECB / PCRA DNA HELICASE FAMILY MEMBER"/>
    <property type="match status" value="1"/>
</dbReference>
<accession>A0ABT6YLE3</accession>
<dbReference type="Pfam" id="PF00580">
    <property type="entry name" value="UvrD-helicase"/>
    <property type="match status" value="1"/>
</dbReference>
<evidence type="ECO:0000256" key="1">
    <source>
        <dbReference type="ARBA" id="ARBA00009922"/>
    </source>
</evidence>
<evidence type="ECO:0000256" key="3">
    <source>
        <dbReference type="ARBA" id="ARBA00022801"/>
    </source>
</evidence>
<reference evidence="15 16" key="1">
    <citation type="submission" date="2023-05" db="EMBL/GenBank/DDBJ databases">
        <title>Novel species of genus Flectobacillus isolated from stream in China.</title>
        <authorList>
            <person name="Lu H."/>
        </authorList>
    </citation>
    <scope>NUCLEOTIDE SEQUENCE [LARGE SCALE GENOMIC DNA]</scope>
    <source>
        <strain evidence="15 16">DC10W</strain>
    </source>
</reference>
<keyword evidence="3 12" id="KW-0378">Hydrolase</keyword>
<sequence length="722" mass="84697">MEHLKGLNTQQIQAVKETEGYVRVIAGAGSGKTKTLVSRYVHLVKDLGVNPSNILCVTFTNNASREMRNRIKAQLEGLNLSEGYITTYHGFCVKVLREDIYKLQIPQSFTILDSEDQKTILRQIYEELNITSREYTFKDIIRRISERKQDISYIEEYFSVDSANHYEASLSSNDSLPDTIFKRYLFKQLRNFSLDFDDLMNFTIYLFMRYEELLKKWQKRLQYIQVDEVQDSSAKQFMFVQLLANYHKYLFVVGDPDQTIYEWRGAKPELLVEFDKLFKYSKTIILNQNYRSTPQILKVSNSIIKNNTLRVEKEMVTQLPDGKEVVYYHAQSNLDESKWIVNEILRRSKEKNCSLNDFTILYRSSYLTRVLEQALIMENIPYSIHGGIRFFERKEIKDIIAYLRLIAFNDNTAFLRIVNVPSRKLGKKFVTDIVRLSEETNLPIFSTLEQNLSKFKQKGAKEFVELIQGLRRLKTSKGISDFVKYLFDKSGLSLLYRNDGDYERLENIAEFQNSLITIEKTSDEVVELEDYLQEISLYNEMSKDEEQKHNKVKLMTIHSAKGLEFKNVFLCGFIDGVLPSQRAINDRGVRALEEERRLTYVAMTRAMESLYISDSEGYNYTNDSDNQPSRFYFEIDNSLLKREGYINSPVFDSQNITYANKRLLPDTPKSTFRVGDFVFHIRWNKGQVIGVDKSTRIYQILFPEFNIIRNIHFDFDGIEPFK</sequence>
<keyword evidence="5 12" id="KW-0067">ATP-binding</keyword>
<feature type="domain" description="UvrD-like helicase ATP-binding" evidence="13">
    <location>
        <begin position="5"/>
        <end position="293"/>
    </location>
</feature>
<evidence type="ECO:0000256" key="5">
    <source>
        <dbReference type="ARBA" id="ARBA00022840"/>
    </source>
</evidence>
<protein>
    <recommendedName>
        <fullName evidence="9">DNA 3'-5' helicase</fullName>
        <ecNumber evidence="9">5.6.2.4</ecNumber>
    </recommendedName>
    <alternativeName>
        <fullName evidence="10">DNA 3'-5' helicase II</fullName>
    </alternativeName>
</protein>
<dbReference type="RefSeq" id="WP_283369607.1">
    <property type="nucleotide sequence ID" value="NZ_JASHID010000005.1"/>
</dbReference>
<evidence type="ECO:0000256" key="4">
    <source>
        <dbReference type="ARBA" id="ARBA00022806"/>
    </source>
</evidence>
<keyword evidence="4 12" id="KW-0347">Helicase</keyword>
<comment type="similarity">
    <text evidence="1">Belongs to the helicase family. UvrD subfamily.</text>
</comment>
<evidence type="ECO:0000313" key="16">
    <source>
        <dbReference type="Proteomes" id="UP001236569"/>
    </source>
</evidence>
<evidence type="ECO:0000256" key="10">
    <source>
        <dbReference type="ARBA" id="ARBA00034923"/>
    </source>
</evidence>
<dbReference type="Gene3D" id="1.10.10.160">
    <property type="match status" value="1"/>
</dbReference>
<keyword evidence="15" id="KW-0540">Nuclease</keyword>
<dbReference type="Proteomes" id="UP001236569">
    <property type="component" value="Unassembled WGS sequence"/>
</dbReference>
<evidence type="ECO:0000256" key="6">
    <source>
        <dbReference type="ARBA" id="ARBA00023125"/>
    </source>
</evidence>
<evidence type="ECO:0000256" key="7">
    <source>
        <dbReference type="ARBA" id="ARBA00023235"/>
    </source>
</evidence>
<keyword evidence="6" id="KW-0238">DNA-binding</keyword>
<keyword evidence="2 12" id="KW-0547">Nucleotide-binding</keyword>
<dbReference type="InterPro" id="IPR013986">
    <property type="entry name" value="DExx_box_DNA_helicase_dom_sf"/>
</dbReference>
<evidence type="ECO:0000256" key="9">
    <source>
        <dbReference type="ARBA" id="ARBA00034808"/>
    </source>
</evidence>
<dbReference type="Gene3D" id="3.40.50.300">
    <property type="entry name" value="P-loop containing nucleotide triphosphate hydrolases"/>
    <property type="match status" value="2"/>
</dbReference>
<dbReference type="EC" id="5.6.2.4" evidence="9"/>
<comment type="catalytic activity">
    <reaction evidence="8">
        <text>Couples ATP hydrolysis with the unwinding of duplex DNA by translocating in the 3'-5' direction.</text>
        <dbReference type="EC" id="5.6.2.4"/>
    </reaction>
</comment>